<name>A0A9N9BQZ8_9GLOM</name>
<evidence type="ECO:0000259" key="1">
    <source>
        <dbReference type="PROSITE" id="PS51886"/>
    </source>
</evidence>
<dbReference type="PANTHER" id="PTHR46306:SF1">
    <property type="entry name" value="BTB_POZ DOMAIN-CONTAINING PROTEIN 9"/>
    <property type="match status" value="1"/>
</dbReference>
<dbReference type="InterPro" id="IPR006571">
    <property type="entry name" value="TLDc_dom"/>
</dbReference>
<reference evidence="2" key="1">
    <citation type="submission" date="2021-06" db="EMBL/GenBank/DDBJ databases">
        <authorList>
            <person name="Kallberg Y."/>
            <person name="Tangrot J."/>
            <person name="Rosling A."/>
        </authorList>
    </citation>
    <scope>NUCLEOTIDE SEQUENCE</scope>
    <source>
        <strain evidence="2">MT106</strain>
    </source>
</reference>
<dbReference type="Pfam" id="PF07707">
    <property type="entry name" value="BACK"/>
    <property type="match status" value="1"/>
</dbReference>
<dbReference type="OrthoDB" id="2370416at2759"/>
<dbReference type="Pfam" id="PF07534">
    <property type="entry name" value="TLD"/>
    <property type="match status" value="1"/>
</dbReference>
<sequence>MIDLNKESGQDVLSLLVAADELEIYELIHHAQDNLIIKKSNWIQQNLVKIMHIVSLYKSFKRLNEYCLKIISEEAHMIFRSSDFLSLEEPMLVSLLERDSLVMNEIEIWNSLIKWGTENTLNLSNQPVSKWTPQDFAALEKTLHQCIPLIRYIDISGNDYFEKVMPYRKIIPKDMKTEILSYHLTNSTSQLFKLLPPRSSPIDSNIINITHTKLISSWIDKKVITDVSSGSHKSRYRFKLLYCGSRDGFEATKFRELSGSQKGTVVIVEISKTKKIIGSYNPSNWCGDINSSYYDVRKLNYRYHNVPDAFTFSFGDRSDLQSAKILRKIGNKILYNPHHANAGPFIADTLYISDQCNKNDLSWYYDTQHSKEVAFSYNFQVDEYEVFQISREVKE</sequence>
<dbReference type="AlphaFoldDB" id="A0A9N9BQZ8"/>
<dbReference type="Proteomes" id="UP000789831">
    <property type="component" value="Unassembled WGS sequence"/>
</dbReference>
<proteinExistence type="predicted"/>
<dbReference type="Gene3D" id="1.25.40.420">
    <property type="match status" value="1"/>
</dbReference>
<gene>
    <name evidence="2" type="ORF">AGERDE_LOCUS7723</name>
</gene>
<protein>
    <submittedName>
        <fullName evidence="2">1273_t:CDS:1</fullName>
    </submittedName>
</protein>
<organism evidence="2 3">
    <name type="scientific">Ambispora gerdemannii</name>
    <dbReference type="NCBI Taxonomy" id="144530"/>
    <lineage>
        <taxon>Eukaryota</taxon>
        <taxon>Fungi</taxon>
        <taxon>Fungi incertae sedis</taxon>
        <taxon>Mucoromycota</taxon>
        <taxon>Glomeromycotina</taxon>
        <taxon>Glomeromycetes</taxon>
        <taxon>Archaeosporales</taxon>
        <taxon>Ambisporaceae</taxon>
        <taxon>Ambispora</taxon>
    </lineage>
</organism>
<comment type="caution">
    <text evidence="2">The sequence shown here is derived from an EMBL/GenBank/DDBJ whole genome shotgun (WGS) entry which is preliminary data.</text>
</comment>
<dbReference type="InterPro" id="IPR052407">
    <property type="entry name" value="BTB_POZ_domain_cont_9"/>
</dbReference>
<dbReference type="GO" id="GO:0005737">
    <property type="term" value="C:cytoplasm"/>
    <property type="evidence" value="ECO:0007669"/>
    <property type="project" value="TreeGrafter"/>
</dbReference>
<evidence type="ECO:0000313" key="2">
    <source>
        <dbReference type="EMBL" id="CAG8572764.1"/>
    </source>
</evidence>
<feature type="domain" description="TLDc" evidence="1">
    <location>
        <begin position="205"/>
        <end position="390"/>
    </location>
</feature>
<dbReference type="PROSITE" id="PS51886">
    <property type="entry name" value="TLDC"/>
    <property type="match status" value="1"/>
</dbReference>
<dbReference type="EMBL" id="CAJVPL010001471">
    <property type="protein sequence ID" value="CAG8572764.1"/>
    <property type="molecule type" value="Genomic_DNA"/>
</dbReference>
<evidence type="ECO:0000313" key="3">
    <source>
        <dbReference type="Proteomes" id="UP000789831"/>
    </source>
</evidence>
<dbReference type="PANTHER" id="PTHR46306">
    <property type="entry name" value="BTB/POZ DOMAIN-CONTAINING PROTEIN 9"/>
    <property type="match status" value="1"/>
</dbReference>
<accession>A0A9N9BQZ8</accession>
<dbReference type="InterPro" id="IPR011705">
    <property type="entry name" value="BACK"/>
</dbReference>
<keyword evidence="3" id="KW-1185">Reference proteome</keyword>